<dbReference type="OrthoDB" id="1747743at2759"/>
<protein>
    <submittedName>
        <fullName evidence="2">Uncharacterized protein</fullName>
    </submittedName>
</protein>
<evidence type="ECO:0000256" key="1">
    <source>
        <dbReference type="SAM" id="MobiDB-lite"/>
    </source>
</evidence>
<dbReference type="EMBL" id="QJKJ01003123">
    <property type="protein sequence ID" value="RDX99845.1"/>
    <property type="molecule type" value="Genomic_DNA"/>
</dbReference>
<accession>A0A371HAN3</accession>
<reference evidence="2" key="1">
    <citation type="submission" date="2018-05" db="EMBL/GenBank/DDBJ databases">
        <title>Draft genome of Mucuna pruriens seed.</title>
        <authorList>
            <person name="Nnadi N.E."/>
            <person name="Vos R."/>
            <person name="Hasami M.H."/>
            <person name="Devisetty U.K."/>
            <person name="Aguiy J.C."/>
        </authorList>
    </citation>
    <scope>NUCLEOTIDE SEQUENCE [LARGE SCALE GENOMIC DNA]</scope>
    <source>
        <strain evidence="2">JCA_2017</strain>
    </source>
</reference>
<organism evidence="2 3">
    <name type="scientific">Mucuna pruriens</name>
    <name type="common">Velvet bean</name>
    <name type="synonym">Dolichos pruriens</name>
    <dbReference type="NCBI Taxonomy" id="157652"/>
    <lineage>
        <taxon>Eukaryota</taxon>
        <taxon>Viridiplantae</taxon>
        <taxon>Streptophyta</taxon>
        <taxon>Embryophyta</taxon>
        <taxon>Tracheophyta</taxon>
        <taxon>Spermatophyta</taxon>
        <taxon>Magnoliopsida</taxon>
        <taxon>eudicotyledons</taxon>
        <taxon>Gunneridae</taxon>
        <taxon>Pentapetalae</taxon>
        <taxon>rosids</taxon>
        <taxon>fabids</taxon>
        <taxon>Fabales</taxon>
        <taxon>Fabaceae</taxon>
        <taxon>Papilionoideae</taxon>
        <taxon>50 kb inversion clade</taxon>
        <taxon>NPAAA clade</taxon>
        <taxon>indigoferoid/millettioid clade</taxon>
        <taxon>Phaseoleae</taxon>
        <taxon>Mucuna</taxon>
    </lineage>
</organism>
<dbReference type="AlphaFoldDB" id="A0A371HAN3"/>
<evidence type="ECO:0000313" key="2">
    <source>
        <dbReference type="EMBL" id="RDX99845.1"/>
    </source>
</evidence>
<sequence>MASLRLVEKLNLLTLWLSGKGEMVMGLQVSLDFTLGKYIDEILCNVVPIEATHILQGRQKLTLKPFSLREVSEDQLKMKIKREKNKKSKKGKRNPRKLKEEK</sequence>
<dbReference type="Proteomes" id="UP000257109">
    <property type="component" value="Unassembled WGS sequence"/>
</dbReference>
<keyword evidence="3" id="KW-1185">Reference proteome</keyword>
<proteinExistence type="predicted"/>
<feature type="region of interest" description="Disordered" evidence="1">
    <location>
        <begin position="79"/>
        <end position="102"/>
    </location>
</feature>
<evidence type="ECO:0000313" key="3">
    <source>
        <dbReference type="Proteomes" id="UP000257109"/>
    </source>
</evidence>
<comment type="caution">
    <text evidence="2">The sequence shown here is derived from an EMBL/GenBank/DDBJ whole genome shotgun (WGS) entry which is preliminary data.</text>
</comment>
<gene>
    <name evidence="2" type="ORF">CR513_17049</name>
</gene>
<feature type="compositionally biased region" description="Basic residues" evidence="1">
    <location>
        <begin position="79"/>
        <end position="96"/>
    </location>
</feature>
<name>A0A371HAN3_MUCPR</name>
<feature type="non-terminal residue" evidence="2">
    <location>
        <position position="1"/>
    </location>
</feature>